<comment type="caution">
    <text evidence="5">The sequence shown here is derived from an EMBL/GenBank/DDBJ whole genome shotgun (WGS) entry which is preliminary data.</text>
</comment>
<dbReference type="PROSITE" id="PS50052">
    <property type="entry name" value="GUANYLATE_KINASE_2"/>
    <property type="match status" value="1"/>
</dbReference>
<organism evidence="5 6">
    <name type="scientific">Candidatus Liberibacter solanacearum</name>
    <dbReference type="NCBI Taxonomy" id="556287"/>
    <lineage>
        <taxon>Bacteria</taxon>
        <taxon>Pseudomonadati</taxon>
        <taxon>Pseudomonadota</taxon>
        <taxon>Alphaproteobacteria</taxon>
        <taxon>Hyphomicrobiales</taxon>
        <taxon>Rhizobiaceae</taxon>
        <taxon>Liberibacter</taxon>
    </lineage>
</organism>
<dbReference type="SMART" id="SM00072">
    <property type="entry name" value="GuKc"/>
    <property type="match status" value="1"/>
</dbReference>
<keyword evidence="2" id="KW-0808">Transferase</keyword>
<comment type="similarity">
    <text evidence="1">Belongs to the guanylate kinase family.</text>
</comment>
<dbReference type="GO" id="GO:0004385">
    <property type="term" value="F:GMP kinase activity"/>
    <property type="evidence" value="ECO:0007669"/>
    <property type="project" value="TreeGrafter"/>
</dbReference>
<dbReference type="InterPro" id="IPR008144">
    <property type="entry name" value="Guanylate_kin-like_dom"/>
</dbReference>
<dbReference type="InterPro" id="IPR027417">
    <property type="entry name" value="P-loop_NTPase"/>
</dbReference>
<evidence type="ECO:0000259" key="4">
    <source>
        <dbReference type="PROSITE" id="PS50052"/>
    </source>
</evidence>
<dbReference type="Gene3D" id="3.30.63.10">
    <property type="entry name" value="Guanylate Kinase phosphate binding domain"/>
    <property type="match status" value="1"/>
</dbReference>
<dbReference type="PROSITE" id="PS00856">
    <property type="entry name" value="GUANYLATE_KINASE_1"/>
    <property type="match status" value="1"/>
</dbReference>
<dbReference type="PANTHER" id="PTHR23117">
    <property type="entry name" value="GUANYLATE KINASE-RELATED"/>
    <property type="match status" value="1"/>
</dbReference>
<feature type="domain" description="Guanylate kinase-like" evidence="4">
    <location>
        <begin position="2"/>
        <end position="175"/>
    </location>
</feature>
<protein>
    <submittedName>
        <fullName evidence="5">Guanylate kinase</fullName>
    </submittedName>
</protein>
<keyword evidence="3 5" id="KW-0418">Kinase</keyword>
<dbReference type="InterPro" id="IPR020590">
    <property type="entry name" value="Guanylate_kinase_CS"/>
</dbReference>
<evidence type="ECO:0000313" key="5">
    <source>
        <dbReference type="EMBL" id="ONI58631.1"/>
    </source>
</evidence>
<dbReference type="Pfam" id="PF00625">
    <property type="entry name" value="Guanylate_kin"/>
    <property type="match status" value="1"/>
</dbReference>
<dbReference type="Proteomes" id="UP000189542">
    <property type="component" value="Unassembled WGS sequence"/>
</dbReference>
<gene>
    <name evidence="5" type="ORF">AYO25_04965</name>
</gene>
<evidence type="ECO:0000256" key="2">
    <source>
        <dbReference type="ARBA" id="ARBA00022679"/>
    </source>
</evidence>
<dbReference type="OrthoDB" id="9808150at2"/>
<evidence type="ECO:0000256" key="3">
    <source>
        <dbReference type="ARBA" id="ARBA00022777"/>
    </source>
</evidence>
<name>A0A1V2N7B4_9HYPH</name>
<reference evidence="5 6" key="1">
    <citation type="journal article" date="2017" name="PLoS ONE">
        <title>Genomic sequence of 'Candidatus Liberibacter solanacearum' haplotype C and its comparison with haplotype A and B genomes.</title>
        <authorList>
            <person name="Wang J."/>
            <person name="Haapalainen M."/>
            <person name="Schott T."/>
            <person name="Thompson S.M."/>
            <person name="Smith G.R."/>
            <person name="Nissinen A.I."/>
            <person name="Pirhonen M."/>
        </authorList>
    </citation>
    <scope>NUCLEOTIDE SEQUENCE [LARGE SCALE GENOMIC DNA]</scope>
    <source>
        <strain evidence="5 6">FIN111</strain>
    </source>
</reference>
<dbReference type="RefSeq" id="WP_076970578.1">
    <property type="nucleotide sequence ID" value="NZ_LVWB01000014.1"/>
</dbReference>
<dbReference type="InterPro" id="IPR008145">
    <property type="entry name" value="GK/Ca_channel_bsu"/>
</dbReference>
<sequence>MSHIFVIIGASGVGKTTLARAVVRCSEQLIMPLGITTREPRKDEKDGLDYRFIGLKRFKEWDKQERFIETATYRNEQYGILKQDIIEPMNKGFDILTILTSEGLQTFEKLFGKKITSLFISPPSIKELKRRRYQRSNWKALTKEDDIFGMSRAYDFKITNDHLGIACQQICRIREIVKGGK</sequence>
<dbReference type="PANTHER" id="PTHR23117:SF13">
    <property type="entry name" value="GUANYLATE KINASE"/>
    <property type="match status" value="1"/>
</dbReference>
<dbReference type="Gene3D" id="3.40.50.300">
    <property type="entry name" value="P-loop containing nucleotide triphosphate hydrolases"/>
    <property type="match status" value="1"/>
</dbReference>
<dbReference type="GO" id="GO:0005829">
    <property type="term" value="C:cytosol"/>
    <property type="evidence" value="ECO:0007669"/>
    <property type="project" value="TreeGrafter"/>
</dbReference>
<accession>A0A1V2N7B4</accession>
<evidence type="ECO:0000256" key="1">
    <source>
        <dbReference type="ARBA" id="ARBA00005790"/>
    </source>
</evidence>
<proteinExistence type="inferred from homology"/>
<dbReference type="EMBL" id="LVWB01000014">
    <property type="protein sequence ID" value="ONI58631.1"/>
    <property type="molecule type" value="Genomic_DNA"/>
</dbReference>
<dbReference type="AlphaFoldDB" id="A0A1V2N7B4"/>
<evidence type="ECO:0000313" key="6">
    <source>
        <dbReference type="Proteomes" id="UP000189542"/>
    </source>
</evidence>
<dbReference type="SUPFAM" id="SSF52540">
    <property type="entry name" value="P-loop containing nucleoside triphosphate hydrolases"/>
    <property type="match status" value="1"/>
</dbReference>